<evidence type="ECO:0000256" key="1">
    <source>
        <dbReference type="ARBA" id="ARBA00004651"/>
    </source>
</evidence>
<accession>A0A927N660</accession>
<dbReference type="CDD" id="cd06261">
    <property type="entry name" value="TM_PBP2"/>
    <property type="match status" value="1"/>
</dbReference>
<name>A0A927N660_9ACTN</name>
<feature type="transmembrane region" description="Helical" evidence="7">
    <location>
        <begin position="140"/>
        <end position="163"/>
    </location>
</feature>
<dbReference type="GO" id="GO:0005886">
    <property type="term" value="C:plasma membrane"/>
    <property type="evidence" value="ECO:0007669"/>
    <property type="project" value="UniProtKB-SubCell"/>
</dbReference>
<dbReference type="RefSeq" id="WP_337918073.1">
    <property type="nucleotide sequence ID" value="NZ_BAABJL010000163.1"/>
</dbReference>
<keyword evidence="6 7" id="KW-0472">Membrane</keyword>
<feature type="transmembrane region" description="Helical" evidence="7">
    <location>
        <begin position="59"/>
        <end position="80"/>
    </location>
</feature>
<keyword evidence="9" id="KW-0762">Sugar transport</keyword>
<protein>
    <submittedName>
        <fullName evidence="9">ABC-type sugar transport system permease subunit</fullName>
    </submittedName>
</protein>
<reference evidence="9" key="1">
    <citation type="submission" date="2020-10" db="EMBL/GenBank/DDBJ databases">
        <title>Sequencing the genomes of 1000 actinobacteria strains.</title>
        <authorList>
            <person name="Klenk H.-P."/>
        </authorList>
    </citation>
    <scope>NUCLEOTIDE SEQUENCE</scope>
    <source>
        <strain evidence="9">DSM 45354</strain>
    </source>
</reference>
<evidence type="ECO:0000313" key="9">
    <source>
        <dbReference type="EMBL" id="MBE1609687.1"/>
    </source>
</evidence>
<feature type="transmembrane region" description="Helical" evidence="7">
    <location>
        <begin position="194"/>
        <end position="214"/>
    </location>
</feature>
<organism evidence="9 10">
    <name type="scientific">Actinopolymorpha pittospori</name>
    <dbReference type="NCBI Taxonomy" id="648752"/>
    <lineage>
        <taxon>Bacteria</taxon>
        <taxon>Bacillati</taxon>
        <taxon>Actinomycetota</taxon>
        <taxon>Actinomycetes</taxon>
        <taxon>Propionibacteriales</taxon>
        <taxon>Actinopolymorphaceae</taxon>
        <taxon>Actinopolymorpha</taxon>
    </lineage>
</organism>
<gene>
    <name evidence="9" type="ORF">HEB94_006535</name>
</gene>
<dbReference type="PANTHER" id="PTHR30193:SF37">
    <property type="entry name" value="INNER MEMBRANE ABC TRANSPORTER PERMEASE PROTEIN YCJO"/>
    <property type="match status" value="1"/>
</dbReference>
<dbReference type="SUPFAM" id="SSF161098">
    <property type="entry name" value="MetI-like"/>
    <property type="match status" value="1"/>
</dbReference>
<proteinExistence type="inferred from homology"/>
<keyword evidence="10" id="KW-1185">Reference proteome</keyword>
<evidence type="ECO:0000256" key="3">
    <source>
        <dbReference type="ARBA" id="ARBA00022475"/>
    </source>
</evidence>
<dbReference type="InterPro" id="IPR000515">
    <property type="entry name" value="MetI-like"/>
</dbReference>
<dbReference type="PROSITE" id="PS50928">
    <property type="entry name" value="ABC_TM1"/>
    <property type="match status" value="1"/>
</dbReference>
<dbReference type="InterPro" id="IPR051393">
    <property type="entry name" value="ABC_transporter_permease"/>
</dbReference>
<evidence type="ECO:0000259" key="8">
    <source>
        <dbReference type="PROSITE" id="PS50928"/>
    </source>
</evidence>
<feature type="transmembrane region" description="Helical" evidence="7">
    <location>
        <begin position="249"/>
        <end position="268"/>
    </location>
</feature>
<keyword evidence="5 7" id="KW-1133">Transmembrane helix</keyword>
<keyword evidence="4 7" id="KW-0812">Transmembrane</keyword>
<dbReference type="Proteomes" id="UP000638648">
    <property type="component" value="Unassembled WGS sequence"/>
</dbReference>
<evidence type="ECO:0000256" key="4">
    <source>
        <dbReference type="ARBA" id="ARBA00022692"/>
    </source>
</evidence>
<dbReference type="AlphaFoldDB" id="A0A927N660"/>
<feature type="domain" description="ABC transmembrane type-1" evidence="8">
    <location>
        <begin position="55"/>
        <end position="267"/>
    </location>
</feature>
<dbReference type="EMBL" id="JADBEM010000001">
    <property type="protein sequence ID" value="MBE1609687.1"/>
    <property type="molecule type" value="Genomic_DNA"/>
</dbReference>
<feature type="transmembrane region" description="Helical" evidence="7">
    <location>
        <begin position="5"/>
        <end position="24"/>
    </location>
</feature>
<comment type="caution">
    <text evidence="9">The sequence shown here is derived from an EMBL/GenBank/DDBJ whole genome shotgun (WGS) entry which is preliminary data.</text>
</comment>
<evidence type="ECO:0000256" key="2">
    <source>
        <dbReference type="ARBA" id="ARBA00022448"/>
    </source>
</evidence>
<dbReference type="Gene3D" id="1.10.3720.10">
    <property type="entry name" value="MetI-like"/>
    <property type="match status" value="1"/>
</dbReference>
<feature type="transmembrane region" description="Helical" evidence="7">
    <location>
        <begin position="92"/>
        <end position="112"/>
    </location>
</feature>
<evidence type="ECO:0000256" key="6">
    <source>
        <dbReference type="ARBA" id="ARBA00023136"/>
    </source>
</evidence>
<sequence length="278" mass="30208">MAPNIVLLAVFSYWPIIYNGYLSLTSWDLLSPTKTFVGLANYVDMFTDPDFRAVLWRTLYFSGGIVVVSMVAGLAVALLLNQKLCGTHAVRTMAFAPHIVSGAAIGTVWLFIFDPTYGLLKAILAPFGIGSPAWMTDSAWALPGLVIVYLWKTIGFVAVVYLAGMQGLPADLYEAAKIDGAGAWTLFRRLTLPLLSPVTFFVAVTAIIGSFQAFDVIAVMTDGGPGGATKILSWYIYEQAFRAFDAGHAGAASIVMFVILLLITGAQARFMERRVHYR</sequence>
<comment type="subcellular location">
    <subcellularLocation>
        <location evidence="1 7">Cell membrane</location>
        <topology evidence="1 7">Multi-pass membrane protein</topology>
    </subcellularLocation>
</comment>
<evidence type="ECO:0000256" key="5">
    <source>
        <dbReference type="ARBA" id="ARBA00022989"/>
    </source>
</evidence>
<dbReference type="InterPro" id="IPR035906">
    <property type="entry name" value="MetI-like_sf"/>
</dbReference>
<dbReference type="PANTHER" id="PTHR30193">
    <property type="entry name" value="ABC TRANSPORTER PERMEASE PROTEIN"/>
    <property type="match status" value="1"/>
</dbReference>
<keyword evidence="3" id="KW-1003">Cell membrane</keyword>
<dbReference type="Pfam" id="PF00528">
    <property type="entry name" value="BPD_transp_1"/>
    <property type="match status" value="1"/>
</dbReference>
<dbReference type="GO" id="GO:0055085">
    <property type="term" value="P:transmembrane transport"/>
    <property type="evidence" value="ECO:0007669"/>
    <property type="project" value="InterPro"/>
</dbReference>
<evidence type="ECO:0000313" key="10">
    <source>
        <dbReference type="Proteomes" id="UP000638648"/>
    </source>
</evidence>
<keyword evidence="2 7" id="KW-0813">Transport</keyword>
<evidence type="ECO:0000256" key="7">
    <source>
        <dbReference type="RuleBase" id="RU363032"/>
    </source>
</evidence>
<comment type="similarity">
    <text evidence="7">Belongs to the binding-protein-dependent transport system permease family.</text>
</comment>